<keyword evidence="7" id="KW-1133">Transmembrane helix</keyword>
<keyword evidence="7" id="KW-0645">Protease</keyword>
<dbReference type="GO" id="GO:0004252">
    <property type="term" value="F:serine-type endopeptidase activity"/>
    <property type="evidence" value="ECO:0007669"/>
    <property type="project" value="InterPro"/>
</dbReference>
<dbReference type="InterPro" id="IPR000223">
    <property type="entry name" value="Pept_S26A_signal_pept_1"/>
</dbReference>
<dbReference type="NCBIfam" id="TIGR02227">
    <property type="entry name" value="sigpep_I_bact"/>
    <property type="match status" value="1"/>
</dbReference>
<evidence type="ECO:0000256" key="4">
    <source>
        <dbReference type="ARBA" id="ARBA00013208"/>
    </source>
</evidence>
<evidence type="ECO:0000256" key="7">
    <source>
        <dbReference type="RuleBase" id="RU362042"/>
    </source>
</evidence>
<dbReference type="GO" id="GO:0005886">
    <property type="term" value="C:plasma membrane"/>
    <property type="evidence" value="ECO:0007669"/>
    <property type="project" value="UniProtKB-SubCell"/>
</dbReference>
<proteinExistence type="inferred from homology"/>
<dbReference type="PANTHER" id="PTHR43390">
    <property type="entry name" value="SIGNAL PEPTIDASE I"/>
    <property type="match status" value="1"/>
</dbReference>
<dbReference type="InterPro" id="IPR036286">
    <property type="entry name" value="LexA/Signal_pep-like_sf"/>
</dbReference>
<dbReference type="PANTHER" id="PTHR43390:SF1">
    <property type="entry name" value="CHLOROPLAST PROCESSING PEPTIDASE"/>
    <property type="match status" value="1"/>
</dbReference>
<reference evidence="9" key="1">
    <citation type="submission" date="2020-10" db="EMBL/GenBank/DDBJ databases">
        <authorList>
            <person name="Gilroy R."/>
        </authorList>
    </citation>
    <scope>NUCLEOTIDE SEQUENCE</scope>
    <source>
        <strain evidence="9">ChiSjej4B22-8349</strain>
    </source>
</reference>
<sequence length="171" mass="19266">MKEFIKDIIIALVIVLAITLVIKPTIVKESSMEPTLYENNYLFVNKLAYVTKDHPDYGDIIIFNSDVKKDDGSGNKILIKRVIGVENDVMSIYDGNVYRNGVQLEEDYTLEGYTTGELYDYVVPENEVFVMGDNRSVSLDSRSAEVGAVSEDDIIGKAFFRLYPFSEIGLL</sequence>
<dbReference type="Gene3D" id="2.10.109.10">
    <property type="entry name" value="Umud Fragment, subunit A"/>
    <property type="match status" value="1"/>
</dbReference>
<feature type="transmembrane region" description="Helical" evidence="7">
    <location>
        <begin position="7"/>
        <end position="26"/>
    </location>
</feature>
<feature type="active site" evidence="6">
    <location>
        <position position="31"/>
    </location>
</feature>
<comment type="catalytic activity">
    <reaction evidence="1 7">
        <text>Cleavage of hydrophobic, N-terminal signal or leader sequences from secreted and periplasmic proteins.</text>
        <dbReference type="EC" id="3.4.21.89"/>
    </reaction>
</comment>
<comment type="similarity">
    <text evidence="3 7">Belongs to the peptidase S26 family.</text>
</comment>
<evidence type="ECO:0000256" key="2">
    <source>
        <dbReference type="ARBA" id="ARBA00004401"/>
    </source>
</evidence>
<evidence type="ECO:0000256" key="5">
    <source>
        <dbReference type="ARBA" id="ARBA00022801"/>
    </source>
</evidence>
<keyword evidence="7" id="KW-0812">Transmembrane</keyword>
<protein>
    <recommendedName>
        <fullName evidence="4 7">Signal peptidase I</fullName>
        <ecNumber evidence="4 7">3.4.21.89</ecNumber>
    </recommendedName>
</protein>
<evidence type="ECO:0000259" key="8">
    <source>
        <dbReference type="Pfam" id="PF10502"/>
    </source>
</evidence>
<evidence type="ECO:0000256" key="1">
    <source>
        <dbReference type="ARBA" id="ARBA00000677"/>
    </source>
</evidence>
<dbReference type="GO" id="GO:0009003">
    <property type="term" value="F:signal peptidase activity"/>
    <property type="evidence" value="ECO:0007669"/>
    <property type="project" value="UniProtKB-EC"/>
</dbReference>
<evidence type="ECO:0000256" key="6">
    <source>
        <dbReference type="PIRSR" id="PIRSR600223-1"/>
    </source>
</evidence>
<feature type="active site" evidence="6">
    <location>
        <position position="80"/>
    </location>
</feature>
<dbReference type="PROSITE" id="PS00761">
    <property type="entry name" value="SPASE_I_3"/>
    <property type="match status" value="1"/>
</dbReference>
<accession>A0A9D1N685</accession>
<comment type="caution">
    <text evidence="9">The sequence shown here is derived from an EMBL/GenBank/DDBJ whole genome shotgun (WGS) entry which is preliminary data.</text>
</comment>
<dbReference type="Pfam" id="PF10502">
    <property type="entry name" value="Peptidase_S26"/>
    <property type="match status" value="1"/>
</dbReference>
<evidence type="ECO:0000256" key="3">
    <source>
        <dbReference type="ARBA" id="ARBA00009370"/>
    </source>
</evidence>
<dbReference type="EMBL" id="DVOB01000089">
    <property type="protein sequence ID" value="HIU95879.1"/>
    <property type="molecule type" value="Genomic_DNA"/>
</dbReference>
<dbReference type="CDD" id="cd06530">
    <property type="entry name" value="S26_SPase_I"/>
    <property type="match status" value="1"/>
</dbReference>
<dbReference type="AlphaFoldDB" id="A0A9D1N685"/>
<gene>
    <name evidence="9" type="primary">lepB</name>
    <name evidence="9" type="ORF">IAD25_04115</name>
</gene>
<dbReference type="SUPFAM" id="SSF51306">
    <property type="entry name" value="LexA/Signal peptidase"/>
    <property type="match status" value="1"/>
</dbReference>
<dbReference type="InterPro" id="IPR019533">
    <property type="entry name" value="Peptidase_S26"/>
</dbReference>
<keyword evidence="5 7" id="KW-0378">Hydrolase</keyword>
<keyword evidence="7" id="KW-0472">Membrane</keyword>
<dbReference type="EC" id="3.4.21.89" evidence="4 7"/>
<name>A0A9D1N685_9FIRM</name>
<comment type="subcellular location">
    <subcellularLocation>
        <location evidence="2">Cell membrane</location>
        <topology evidence="2">Single-pass type II membrane protein</topology>
    </subcellularLocation>
    <subcellularLocation>
        <location evidence="7">Membrane</location>
        <topology evidence="7">Single-pass type II membrane protein</topology>
    </subcellularLocation>
</comment>
<reference evidence="9" key="2">
    <citation type="journal article" date="2021" name="PeerJ">
        <title>Extensive microbial diversity within the chicken gut microbiome revealed by metagenomics and culture.</title>
        <authorList>
            <person name="Gilroy R."/>
            <person name="Ravi A."/>
            <person name="Getino M."/>
            <person name="Pursley I."/>
            <person name="Horton D.L."/>
            <person name="Alikhan N.F."/>
            <person name="Baker D."/>
            <person name="Gharbi K."/>
            <person name="Hall N."/>
            <person name="Watson M."/>
            <person name="Adriaenssens E.M."/>
            <person name="Foster-Nyarko E."/>
            <person name="Jarju S."/>
            <person name="Secka A."/>
            <person name="Antonio M."/>
            <person name="Oren A."/>
            <person name="Chaudhuri R.R."/>
            <person name="La Ragione R."/>
            <person name="Hildebrand F."/>
            <person name="Pallen M.J."/>
        </authorList>
    </citation>
    <scope>NUCLEOTIDE SEQUENCE</scope>
    <source>
        <strain evidence="9">ChiSjej4B22-8349</strain>
    </source>
</reference>
<dbReference type="GO" id="GO:0006465">
    <property type="term" value="P:signal peptide processing"/>
    <property type="evidence" value="ECO:0007669"/>
    <property type="project" value="InterPro"/>
</dbReference>
<dbReference type="PRINTS" id="PR00727">
    <property type="entry name" value="LEADERPTASE"/>
</dbReference>
<evidence type="ECO:0000313" key="9">
    <source>
        <dbReference type="EMBL" id="HIU95879.1"/>
    </source>
</evidence>
<feature type="domain" description="Peptidase S26" evidence="8">
    <location>
        <begin position="2"/>
        <end position="163"/>
    </location>
</feature>
<organism evidence="9 10">
    <name type="scientific">Candidatus Allocopromorpha excrementipullorum</name>
    <dbReference type="NCBI Taxonomy" id="2840743"/>
    <lineage>
        <taxon>Bacteria</taxon>
        <taxon>Bacillati</taxon>
        <taxon>Bacillota</taxon>
        <taxon>Clostridia</taxon>
        <taxon>Eubacteriales</taxon>
        <taxon>Eubacteriaceae</taxon>
        <taxon>Eubacteriaceae incertae sedis</taxon>
        <taxon>Candidatus Allocopromorpha</taxon>
    </lineage>
</organism>
<dbReference type="InterPro" id="IPR019758">
    <property type="entry name" value="Pept_S26A_signal_pept_1_CS"/>
</dbReference>
<evidence type="ECO:0000313" key="10">
    <source>
        <dbReference type="Proteomes" id="UP000824130"/>
    </source>
</evidence>
<dbReference type="Proteomes" id="UP000824130">
    <property type="component" value="Unassembled WGS sequence"/>
</dbReference>